<evidence type="ECO:0000313" key="2">
    <source>
        <dbReference type="Proteomes" id="UP000253551"/>
    </source>
</evidence>
<reference evidence="1 2" key="1">
    <citation type="journal article" date="2018" name="G3 (Bethesda)">
        <title>Phylogenetic and Phylogenomic Definition of Rhizopus Species.</title>
        <authorList>
            <person name="Gryganskyi A.P."/>
            <person name="Golan J."/>
            <person name="Dolatabadi S."/>
            <person name="Mondo S."/>
            <person name="Robb S."/>
            <person name="Idnurm A."/>
            <person name="Muszewska A."/>
            <person name="Steczkiewicz K."/>
            <person name="Masonjones S."/>
            <person name="Liao H.L."/>
            <person name="Gajdeczka M.T."/>
            <person name="Anike F."/>
            <person name="Vuek A."/>
            <person name="Anishchenko I.M."/>
            <person name="Voigt K."/>
            <person name="de Hoog G.S."/>
            <person name="Smith M.E."/>
            <person name="Heitman J."/>
            <person name="Vilgalys R."/>
            <person name="Stajich J.E."/>
        </authorList>
    </citation>
    <scope>NUCLEOTIDE SEQUENCE [LARGE SCALE GENOMIC DNA]</scope>
    <source>
        <strain evidence="1 2">LSU 92-RS-03</strain>
    </source>
</reference>
<name>A0A367IJU7_RHIST</name>
<evidence type="ECO:0000313" key="1">
    <source>
        <dbReference type="EMBL" id="RCH77945.1"/>
    </source>
</evidence>
<protein>
    <submittedName>
        <fullName evidence="1">Uncharacterized protein</fullName>
    </submittedName>
</protein>
<gene>
    <name evidence="1" type="ORF">CU098_004117</name>
</gene>
<organism evidence="1 2">
    <name type="scientific">Rhizopus stolonifer</name>
    <name type="common">Rhizopus nigricans</name>
    <dbReference type="NCBI Taxonomy" id="4846"/>
    <lineage>
        <taxon>Eukaryota</taxon>
        <taxon>Fungi</taxon>
        <taxon>Fungi incertae sedis</taxon>
        <taxon>Mucoromycota</taxon>
        <taxon>Mucoromycotina</taxon>
        <taxon>Mucoromycetes</taxon>
        <taxon>Mucorales</taxon>
        <taxon>Mucorineae</taxon>
        <taxon>Rhizopodaceae</taxon>
        <taxon>Rhizopus</taxon>
    </lineage>
</organism>
<feature type="non-terminal residue" evidence="1">
    <location>
        <position position="1"/>
    </location>
</feature>
<dbReference type="AlphaFoldDB" id="A0A367IJU7"/>
<accession>A0A367IJU7</accession>
<sequence>CVVHFQTIMDWEDLAAEYEKTHQMEAEKASPQIKMKKWNEMLEKGEQENFLKPKNFERPAKLQAEHTAFIFDLVKAEPTTSVDSVAPILCEAFENLEIGLQTVNDCMRNQVRVSYKRTQTYATN</sequence>
<dbReference type="EMBL" id="PJQM01007604">
    <property type="protein sequence ID" value="RCH77945.1"/>
    <property type="molecule type" value="Genomic_DNA"/>
</dbReference>
<proteinExistence type="predicted"/>
<comment type="caution">
    <text evidence="1">The sequence shown here is derived from an EMBL/GenBank/DDBJ whole genome shotgun (WGS) entry which is preliminary data.</text>
</comment>
<keyword evidence="2" id="KW-1185">Reference proteome</keyword>
<dbReference type="Proteomes" id="UP000253551">
    <property type="component" value="Unassembled WGS sequence"/>
</dbReference>
<dbReference type="OrthoDB" id="2280777at2759"/>